<protein>
    <submittedName>
        <fullName evidence="1">Minor structural protein</fullName>
    </submittedName>
</protein>
<accession>A0A4D6IA17</accession>
<dbReference type="Pfam" id="PF05801">
    <property type="entry name" value="VP2_lagovir"/>
    <property type="match status" value="1"/>
</dbReference>
<dbReference type="EMBL" id="MK138384">
    <property type="protein sequence ID" value="QCC62369.1"/>
    <property type="molecule type" value="Genomic_RNA"/>
</dbReference>
<proteinExistence type="predicted"/>
<sequence length="113" mass="12348">MSDFLGLTIAGASTLSNALLRSQEIALQRQALESGILLKAKQYSQLGFNPNEVKTLLVGGGSDRNVKLSNMHNDVSVVNSYNMFNPVSNGFRKKIKSFNDSVKIYNTIGESHV</sequence>
<evidence type="ECO:0000313" key="1">
    <source>
        <dbReference type="EMBL" id="QCC62369.1"/>
    </source>
</evidence>
<reference evidence="1" key="1">
    <citation type="submission" date="2018-11" db="EMBL/GenBank/DDBJ databases">
        <title>The discovery of three new hare lagoviruses reveals unexplored viral diversity in this genus.</title>
        <authorList>
            <person name="Mahar J.E."/>
            <person name="Hall R.N."/>
            <person name="Shi M."/>
            <person name="Mourant R."/>
            <person name="Huang N."/>
            <person name="Strive T."/>
            <person name="Holmes E.C."/>
        </authorList>
    </citation>
    <scope>NUCLEOTIDE SEQUENCE</scope>
    <source>
        <strain evidence="1">HaCV-A2/AUS/VIC/JM-24/2017</strain>
    </source>
</reference>
<organism evidence="1">
    <name type="scientific">Hare calicivirus Australia-2</name>
    <dbReference type="NCBI Taxonomy" id="2569937"/>
    <lineage>
        <taxon>Viruses</taxon>
        <taxon>Riboviria</taxon>
        <taxon>Orthornavirae</taxon>
        <taxon>Pisuviricota</taxon>
        <taxon>Pisoniviricetes</taxon>
        <taxon>Picornavirales</taxon>
        <taxon>Caliciviridae</taxon>
        <taxon>Lagovirus</taxon>
    </lineage>
</organism>
<name>A0A4D6IA17_9CALI</name>
<dbReference type="InterPro" id="IPR008558">
    <property type="entry name" value="VP2_lagovirus"/>
</dbReference>